<dbReference type="PANTHER" id="PTHR36435:SF1">
    <property type="entry name" value="CAAX AMINO TERMINAL PROTEASE FAMILY PROTEIN"/>
    <property type="match status" value="1"/>
</dbReference>
<evidence type="ECO:0000313" key="4">
    <source>
        <dbReference type="Proteomes" id="UP000029392"/>
    </source>
</evidence>
<organism evidence="3 4">
    <name type="scientific">Arenimonas malthae CC-JY-1</name>
    <dbReference type="NCBI Taxonomy" id="1384054"/>
    <lineage>
        <taxon>Bacteria</taxon>
        <taxon>Pseudomonadati</taxon>
        <taxon>Pseudomonadota</taxon>
        <taxon>Gammaproteobacteria</taxon>
        <taxon>Lysobacterales</taxon>
        <taxon>Lysobacteraceae</taxon>
        <taxon>Arenimonas</taxon>
    </lineage>
</organism>
<feature type="transmembrane region" description="Helical" evidence="1">
    <location>
        <begin position="20"/>
        <end position="40"/>
    </location>
</feature>
<proteinExistence type="predicted"/>
<keyword evidence="4" id="KW-1185">Reference proteome</keyword>
<reference evidence="3 4" key="1">
    <citation type="submission" date="2013-09" db="EMBL/GenBank/DDBJ databases">
        <title>Genome sequencing of Arenimonas malthae.</title>
        <authorList>
            <person name="Chen F."/>
            <person name="Wang G."/>
        </authorList>
    </citation>
    <scope>NUCLEOTIDE SEQUENCE [LARGE SCALE GENOMIC DNA]</scope>
    <source>
        <strain evidence="3 4">CC-JY-1</strain>
    </source>
</reference>
<feature type="transmembrane region" description="Helical" evidence="1">
    <location>
        <begin position="132"/>
        <end position="154"/>
    </location>
</feature>
<dbReference type="GO" id="GO:0004175">
    <property type="term" value="F:endopeptidase activity"/>
    <property type="evidence" value="ECO:0007669"/>
    <property type="project" value="UniProtKB-ARBA"/>
</dbReference>
<keyword evidence="1" id="KW-0812">Transmembrane</keyword>
<comment type="caution">
    <text evidence="3">The sequence shown here is derived from an EMBL/GenBank/DDBJ whole genome shotgun (WGS) entry which is preliminary data.</text>
</comment>
<feature type="transmembrane region" description="Helical" evidence="1">
    <location>
        <begin position="188"/>
        <end position="209"/>
    </location>
</feature>
<dbReference type="PANTHER" id="PTHR36435">
    <property type="entry name" value="SLR1288 PROTEIN"/>
    <property type="match status" value="1"/>
</dbReference>
<dbReference type="EMBL" id="AVCH01000217">
    <property type="protein sequence ID" value="KFN41603.1"/>
    <property type="molecule type" value="Genomic_DNA"/>
</dbReference>
<keyword evidence="1" id="KW-0472">Membrane</keyword>
<feature type="domain" description="CAAX prenyl protease 2/Lysostaphin resistance protein A-like" evidence="2">
    <location>
        <begin position="130"/>
        <end position="227"/>
    </location>
</feature>
<dbReference type="Proteomes" id="UP000029392">
    <property type="component" value="Unassembled WGS sequence"/>
</dbReference>
<dbReference type="STRING" id="1384054.N790_12345"/>
<evidence type="ECO:0000313" key="3">
    <source>
        <dbReference type="EMBL" id="KFN41603.1"/>
    </source>
</evidence>
<gene>
    <name evidence="3" type="ORF">N790_12345</name>
</gene>
<dbReference type="AlphaFoldDB" id="A0A091AN39"/>
<keyword evidence="1" id="KW-1133">Transmembrane helix</keyword>
<feature type="transmembrane region" description="Helical" evidence="1">
    <location>
        <begin position="166"/>
        <end position="182"/>
    </location>
</feature>
<name>A0A091AN39_9GAMM</name>
<dbReference type="GO" id="GO:0080120">
    <property type="term" value="P:CAAX-box protein maturation"/>
    <property type="evidence" value="ECO:0007669"/>
    <property type="project" value="UniProtKB-ARBA"/>
</dbReference>
<evidence type="ECO:0000256" key="1">
    <source>
        <dbReference type="SAM" id="Phobius"/>
    </source>
</evidence>
<feature type="transmembrane region" description="Helical" evidence="1">
    <location>
        <begin position="216"/>
        <end position="236"/>
    </location>
</feature>
<protein>
    <recommendedName>
        <fullName evidence="2">CAAX prenyl protease 2/Lysostaphin resistance protein A-like domain-containing protein</fullName>
    </recommendedName>
</protein>
<dbReference type="Pfam" id="PF02517">
    <property type="entry name" value="Rce1-like"/>
    <property type="match status" value="1"/>
</dbReference>
<feature type="transmembrane region" description="Helical" evidence="1">
    <location>
        <begin position="52"/>
        <end position="71"/>
    </location>
</feature>
<evidence type="ECO:0000259" key="2">
    <source>
        <dbReference type="Pfam" id="PF02517"/>
    </source>
</evidence>
<dbReference type="eggNOG" id="COG1266">
    <property type="taxonomic scope" value="Bacteria"/>
</dbReference>
<accession>A0A091AN39</accession>
<sequence length="237" mass="24795">MPAPPRTTAWLLGHFALDVALYLVLTVLLTVVAVAVLLGAGERISAPDGTHSPLFIAAALLATALAGLALWPWRRPRGGPVGSPLPWRESLVMATFAGLFAQALPWVATQLGLPLDPSNAEPLMALLAQKPWLAVLLIVGLAPVAEELFFRGVLLRRFALAGRPSLGLWCTAGLFALAHELVADGPLLPRLATIALYLALGLVFGGVYLRTGRLAAAVAAHAVANAMALLLVTYSVA</sequence>
<dbReference type="PATRIC" id="fig|1384054.3.peg.2755"/>
<dbReference type="InterPro" id="IPR052710">
    <property type="entry name" value="CAAX_protease"/>
</dbReference>
<feature type="transmembrane region" description="Helical" evidence="1">
    <location>
        <begin position="91"/>
        <end position="112"/>
    </location>
</feature>
<dbReference type="InterPro" id="IPR003675">
    <property type="entry name" value="Rce1/LyrA-like_dom"/>
</dbReference>